<sequence length="198" mass="21427">MFHRIGTSNKTNSMGIYNICLLLFVISIALGNIVGVAADAADPSPPLTSKDIEDVLKVYGIMIGAPNCQTQEVDNLICPKDQKVPCGDISEIKAHCANLLGPDVVSKSKLSISGSEESGDTGSDAYAGCINYVSFFVNDKFGCCESEWCEDWLETQLGTDFEDLDAELDDDELDAELNDDELDACILRTQGCIARTNR</sequence>
<gene>
    <name evidence="1" type="ORF">CDEB00056_LOCUS10129</name>
    <name evidence="2" type="ORF">CDEB00056_LOCUS10130</name>
</gene>
<accession>A0A6S8U8M0</accession>
<name>A0A6S8U8M0_9STRA</name>
<dbReference type="EMBL" id="HBIO01013012">
    <property type="protein sequence ID" value="CAE0465288.1"/>
    <property type="molecule type" value="Transcribed_RNA"/>
</dbReference>
<dbReference type="EMBL" id="HBIO01013013">
    <property type="protein sequence ID" value="CAE0465289.1"/>
    <property type="molecule type" value="Transcribed_RNA"/>
</dbReference>
<organism evidence="1">
    <name type="scientific">Chaetoceros debilis</name>
    <dbReference type="NCBI Taxonomy" id="122233"/>
    <lineage>
        <taxon>Eukaryota</taxon>
        <taxon>Sar</taxon>
        <taxon>Stramenopiles</taxon>
        <taxon>Ochrophyta</taxon>
        <taxon>Bacillariophyta</taxon>
        <taxon>Coscinodiscophyceae</taxon>
        <taxon>Chaetocerotophycidae</taxon>
        <taxon>Chaetocerotales</taxon>
        <taxon>Chaetocerotaceae</taxon>
        <taxon>Chaetoceros</taxon>
    </lineage>
</organism>
<dbReference type="AlphaFoldDB" id="A0A6S8U8M0"/>
<evidence type="ECO:0000313" key="2">
    <source>
        <dbReference type="EMBL" id="CAE0465289.1"/>
    </source>
</evidence>
<proteinExistence type="predicted"/>
<reference evidence="1" key="1">
    <citation type="submission" date="2021-01" db="EMBL/GenBank/DDBJ databases">
        <authorList>
            <person name="Corre E."/>
            <person name="Pelletier E."/>
            <person name="Niang G."/>
            <person name="Scheremetjew M."/>
            <person name="Finn R."/>
            <person name="Kale V."/>
            <person name="Holt S."/>
            <person name="Cochrane G."/>
            <person name="Meng A."/>
            <person name="Brown T."/>
            <person name="Cohen L."/>
        </authorList>
    </citation>
    <scope>NUCLEOTIDE SEQUENCE</scope>
    <source>
        <strain evidence="1">MM31A-1</strain>
    </source>
</reference>
<evidence type="ECO:0000313" key="1">
    <source>
        <dbReference type="EMBL" id="CAE0465288.1"/>
    </source>
</evidence>
<protein>
    <submittedName>
        <fullName evidence="1">Uncharacterized protein</fullName>
    </submittedName>
</protein>